<comment type="caution">
    <text evidence="3">The sequence shown here is derived from an EMBL/GenBank/DDBJ whole genome shotgun (WGS) entry which is preliminary data.</text>
</comment>
<dbReference type="SMART" id="SM01066">
    <property type="entry name" value="CBM_25"/>
    <property type="match status" value="1"/>
</dbReference>
<feature type="region of interest" description="Disordered" evidence="1">
    <location>
        <begin position="331"/>
        <end position="355"/>
    </location>
</feature>
<dbReference type="Gene3D" id="2.60.40.10">
    <property type="entry name" value="Immunoglobulins"/>
    <property type="match status" value="1"/>
</dbReference>
<protein>
    <recommendedName>
        <fullName evidence="2">Carbohydrate binding module family 25 domain-containing protein</fullName>
    </recommendedName>
</protein>
<feature type="compositionally biased region" description="Acidic residues" evidence="1">
    <location>
        <begin position="336"/>
        <end position="345"/>
    </location>
</feature>
<evidence type="ECO:0000313" key="3">
    <source>
        <dbReference type="EMBL" id="KAK4522897.1"/>
    </source>
</evidence>
<accession>A0AAV9I7J6</accession>
<dbReference type="InterPro" id="IPR013783">
    <property type="entry name" value="Ig-like_fold"/>
</dbReference>
<dbReference type="GO" id="GO:0010468">
    <property type="term" value="P:regulation of gene expression"/>
    <property type="evidence" value="ECO:0007669"/>
    <property type="project" value="InterPro"/>
</dbReference>
<dbReference type="InterPro" id="IPR005085">
    <property type="entry name" value="CBM25"/>
</dbReference>
<evidence type="ECO:0000256" key="1">
    <source>
        <dbReference type="SAM" id="MobiDB-lite"/>
    </source>
</evidence>
<dbReference type="GO" id="GO:2001070">
    <property type="term" value="F:starch binding"/>
    <property type="evidence" value="ECO:0007669"/>
    <property type="project" value="InterPro"/>
</dbReference>
<dbReference type="GO" id="GO:0005777">
    <property type="term" value="C:peroxisome"/>
    <property type="evidence" value="ECO:0007669"/>
    <property type="project" value="InterPro"/>
</dbReference>
<organism evidence="3 4">
    <name type="scientific">Galdieria yellowstonensis</name>
    <dbReference type="NCBI Taxonomy" id="3028027"/>
    <lineage>
        <taxon>Eukaryota</taxon>
        <taxon>Rhodophyta</taxon>
        <taxon>Bangiophyceae</taxon>
        <taxon>Galdieriales</taxon>
        <taxon>Galdieriaceae</taxon>
        <taxon>Galdieria</taxon>
    </lineage>
</organism>
<gene>
    <name evidence="3" type="ORF">GAYE_PCTG32G0787</name>
</gene>
<name>A0AAV9I7J6_9RHOD</name>
<dbReference type="Proteomes" id="UP001300502">
    <property type="component" value="Unassembled WGS sequence"/>
</dbReference>
<evidence type="ECO:0000313" key="4">
    <source>
        <dbReference type="Proteomes" id="UP001300502"/>
    </source>
</evidence>
<sequence>MPLVDRRVLWEWTSAYSITIYYSPYQGPLENSEQIYIHLGKDGWKHVLGTFLMNKWDTFFEYQVSDVLYCTQLDFVFTDGNQIWDNNQNRDWHIVWREQRDLKYFDCCPNHPSTTFGNENHKQVIIFWDIENCAVPSSVSGSYVVRKIRNRMQLFGDIQSIRVYACMELLNTELKLALQSSGVELIDARRDKSVRSGYHNADHCVGKDAADKLIISDMWSTAWKNKAKDVCIALVSGDRDFAYALSKLSMLGYCTVLIYPRFASSNLVDSASFAIPWKDSFWACRDEEECQGILPSHLPYRQRAVLRSAVSHYCAYACHYNNSNTSSHDISFVTHEEEEEEEEEKEATTCNHSSA</sequence>
<dbReference type="EMBL" id="JANCYU010000009">
    <property type="protein sequence ID" value="KAK4522897.1"/>
    <property type="molecule type" value="Genomic_DNA"/>
</dbReference>
<evidence type="ECO:0000259" key="2">
    <source>
        <dbReference type="SMART" id="SM01066"/>
    </source>
</evidence>
<dbReference type="PANTHER" id="PTHR14379">
    <property type="entry name" value="LIMKAIN B LKAP"/>
    <property type="match status" value="1"/>
</dbReference>
<proteinExistence type="predicted"/>
<dbReference type="Pfam" id="PF01936">
    <property type="entry name" value="NYN"/>
    <property type="match status" value="1"/>
</dbReference>
<dbReference type="CDD" id="cd10910">
    <property type="entry name" value="PIN_limkain_b1_N_like"/>
    <property type="match status" value="1"/>
</dbReference>
<dbReference type="PANTHER" id="PTHR14379:SF3">
    <property type="entry name" value="MEIOSIS REGULATOR AND MRNA STABILITY FACTOR 1"/>
    <property type="match status" value="1"/>
</dbReference>
<dbReference type="InterPro" id="IPR021139">
    <property type="entry name" value="NYN"/>
</dbReference>
<dbReference type="InterPro" id="IPR024768">
    <property type="entry name" value="Marf1"/>
</dbReference>
<dbReference type="GO" id="GO:0004540">
    <property type="term" value="F:RNA nuclease activity"/>
    <property type="evidence" value="ECO:0007669"/>
    <property type="project" value="InterPro"/>
</dbReference>
<keyword evidence="4" id="KW-1185">Reference proteome</keyword>
<dbReference type="Gene3D" id="3.40.50.1010">
    <property type="entry name" value="5'-nuclease"/>
    <property type="match status" value="1"/>
</dbReference>
<dbReference type="AlphaFoldDB" id="A0AAV9I7J6"/>
<feature type="domain" description="Carbohydrate binding module family 25" evidence="2">
    <location>
        <begin position="15"/>
        <end position="97"/>
    </location>
</feature>
<reference evidence="3 4" key="1">
    <citation type="submission" date="2022-07" db="EMBL/GenBank/DDBJ databases">
        <title>Genome-wide signatures of adaptation to extreme environments.</title>
        <authorList>
            <person name="Cho C.H."/>
            <person name="Yoon H.S."/>
        </authorList>
    </citation>
    <scope>NUCLEOTIDE SEQUENCE [LARGE SCALE GENOMIC DNA]</scope>
    <source>
        <strain evidence="3 4">108.79 E11</strain>
    </source>
</reference>